<reference evidence="5 6" key="1">
    <citation type="journal article" date="2021" name="Sci. Rep.">
        <title>The distribution of antibiotic resistance genes in chicken gut microbiota commensals.</title>
        <authorList>
            <person name="Juricova H."/>
            <person name="Matiasovicova J."/>
            <person name="Kubasova T."/>
            <person name="Cejkova D."/>
            <person name="Rychlik I."/>
        </authorList>
    </citation>
    <scope>NUCLEOTIDE SEQUENCE [LARGE SCALE GENOMIC DNA]</scope>
    <source>
        <strain evidence="5 6">An819</strain>
    </source>
</reference>
<dbReference type="InterPro" id="IPR002734">
    <property type="entry name" value="RibDG_C"/>
</dbReference>
<evidence type="ECO:0000256" key="1">
    <source>
        <dbReference type="ARBA" id="ARBA00005104"/>
    </source>
</evidence>
<sequence length="226" mass="24428">MRPYIICHMMASIDGRIDCSMVDKISGDEYYTALGELDCPSTLEGRVTMEHYSALEGHYAAKDPAPVGRPSFYMAQQAKGYAIAADTTGRLQWPSNEIDGVPLLCITSERAPLEYLNMLRSEGISYIAVGNPAIDLAGAMKTLRGEFGVERLALLGGGNINGGFLAAGLIDEVSLMIGQGIDGRKGQTAVFDGIADEGWMPAKMALADVKRLDCGTVWLRYRAERP</sequence>
<keyword evidence="2" id="KW-0521">NADP</keyword>
<dbReference type="GO" id="GO:0009231">
    <property type="term" value="P:riboflavin biosynthetic process"/>
    <property type="evidence" value="ECO:0007669"/>
    <property type="project" value="InterPro"/>
</dbReference>
<evidence type="ECO:0000256" key="3">
    <source>
        <dbReference type="ARBA" id="ARBA00023002"/>
    </source>
</evidence>
<keyword evidence="3" id="KW-0560">Oxidoreductase</keyword>
<comment type="caution">
    <text evidence="5">The sequence shown here is derived from an EMBL/GenBank/DDBJ whole genome shotgun (WGS) entry which is preliminary data.</text>
</comment>
<dbReference type="RefSeq" id="WP_205108177.1">
    <property type="nucleotide sequence ID" value="NZ_JACJJL010000004.1"/>
</dbReference>
<evidence type="ECO:0000313" key="6">
    <source>
        <dbReference type="Proteomes" id="UP000764045"/>
    </source>
</evidence>
<dbReference type="AlphaFoldDB" id="A0A938WKQ6"/>
<keyword evidence="6" id="KW-1185">Reference proteome</keyword>
<dbReference type="Gene3D" id="3.40.430.10">
    <property type="entry name" value="Dihydrofolate Reductase, subunit A"/>
    <property type="match status" value="1"/>
</dbReference>
<gene>
    <name evidence="5" type="ORF">H6B30_03435</name>
</gene>
<proteinExistence type="predicted"/>
<dbReference type="EMBL" id="JACJJL010000004">
    <property type="protein sequence ID" value="MBM6660814.1"/>
    <property type="molecule type" value="Genomic_DNA"/>
</dbReference>
<evidence type="ECO:0000313" key="5">
    <source>
        <dbReference type="EMBL" id="MBM6660814.1"/>
    </source>
</evidence>
<protein>
    <submittedName>
        <fullName evidence="5">Dihydrofolate reductase family protein</fullName>
    </submittedName>
</protein>
<dbReference type="Pfam" id="PF01872">
    <property type="entry name" value="RibD_C"/>
    <property type="match status" value="1"/>
</dbReference>
<dbReference type="InterPro" id="IPR024072">
    <property type="entry name" value="DHFR-like_dom_sf"/>
</dbReference>
<dbReference type="Proteomes" id="UP000764045">
    <property type="component" value="Unassembled WGS sequence"/>
</dbReference>
<evidence type="ECO:0000259" key="4">
    <source>
        <dbReference type="Pfam" id="PF01872"/>
    </source>
</evidence>
<dbReference type="InterPro" id="IPR050765">
    <property type="entry name" value="Riboflavin_Biosynth_HTPR"/>
</dbReference>
<accession>A0A938WKQ6</accession>
<comment type="pathway">
    <text evidence="1">Cofactor biosynthesis; riboflavin biosynthesis.</text>
</comment>
<name>A0A938WKQ6_9BACT</name>
<dbReference type="PANTHER" id="PTHR38011">
    <property type="entry name" value="DIHYDROFOLATE REDUCTASE FAMILY PROTEIN (AFU_ORTHOLOGUE AFUA_8G06820)"/>
    <property type="match status" value="1"/>
</dbReference>
<dbReference type="SUPFAM" id="SSF53597">
    <property type="entry name" value="Dihydrofolate reductase-like"/>
    <property type="match status" value="1"/>
</dbReference>
<feature type="domain" description="Bacterial bifunctional deaminase-reductase C-terminal" evidence="4">
    <location>
        <begin position="3"/>
        <end position="217"/>
    </location>
</feature>
<dbReference type="PANTHER" id="PTHR38011:SF7">
    <property type="entry name" value="2,5-DIAMINO-6-RIBOSYLAMINO-4(3H)-PYRIMIDINONE 5'-PHOSPHATE REDUCTASE"/>
    <property type="match status" value="1"/>
</dbReference>
<organism evidence="5 6">
    <name type="scientific">Marseilla massiliensis</name>
    <dbReference type="NCBI Taxonomy" id="1841864"/>
    <lineage>
        <taxon>Bacteria</taxon>
        <taxon>Pseudomonadati</taxon>
        <taxon>Bacteroidota</taxon>
        <taxon>Bacteroidia</taxon>
        <taxon>Bacteroidales</taxon>
        <taxon>Prevotellaceae</taxon>
        <taxon>Marseilla</taxon>
    </lineage>
</organism>
<evidence type="ECO:0000256" key="2">
    <source>
        <dbReference type="ARBA" id="ARBA00022857"/>
    </source>
</evidence>
<dbReference type="GO" id="GO:0008703">
    <property type="term" value="F:5-amino-6-(5-phosphoribosylamino)uracil reductase activity"/>
    <property type="evidence" value="ECO:0007669"/>
    <property type="project" value="InterPro"/>
</dbReference>